<feature type="transmembrane region" description="Helical" evidence="3">
    <location>
        <begin position="12"/>
        <end position="32"/>
    </location>
</feature>
<dbReference type="SUPFAM" id="SSF111369">
    <property type="entry name" value="HlyD-like secretion proteins"/>
    <property type="match status" value="1"/>
</dbReference>
<keyword evidence="3" id="KW-1133">Transmembrane helix</keyword>
<accession>A0AAX4EXB1</accession>
<protein>
    <submittedName>
        <fullName evidence="5">HlyD family secretion protein</fullName>
    </submittedName>
</protein>
<dbReference type="InterPro" id="IPR058625">
    <property type="entry name" value="MdtA-like_BSH"/>
</dbReference>
<dbReference type="PANTHER" id="PTHR30386">
    <property type="entry name" value="MEMBRANE FUSION SUBUNIT OF EMRAB-TOLC MULTIDRUG EFFLUX PUMP"/>
    <property type="match status" value="1"/>
</dbReference>
<comment type="similarity">
    <text evidence="1">Belongs to the membrane fusion protein (MFP) (TC 8.A.1) family.</text>
</comment>
<dbReference type="Gene3D" id="1.10.287.470">
    <property type="entry name" value="Helix hairpin bin"/>
    <property type="match status" value="1"/>
</dbReference>
<proteinExistence type="inferred from homology"/>
<evidence type="ECO:0000313" key="5">
    <source>
        <dbReference type="EMBL" id="WOA52074.1"/>
    </source>
</evidence>
<gene>
    <name evidence="5" type="ORF">RXA29_19685</name>
</gene>
<dbReference type="Gene3D" id="2.40.50.100">
    <property type="match status" value="1"/>
</dbReference>
<evidence type="ECO:0000313" key="6">
    <source>
        <dbReference type="Proteomes" id="UP001304423"/>
    </source>
</evidence>
<dbReference type="RefSeq" id="WP_316392543.1">
    <property type="nucleotide sequence ID" value="NZ_CP136339.1"/>
</dbReference>
<name>A0AAX4EXB1_9GAMM</name>
<dbReference type="Pfam" id="PF25917">
    <property type="entry name" value="BSH_RND"/>
    <property type="match status" value="1"/>
</dbReference>
<sequence length="353" mass="39101">MTPEQRFNRWVQSVLVIFLIAFFYFIFADAYMPVTPESRLIRKVIPVASQVSGRVVTVAVKSGQHVENKQVLFTIDDRSFRLAVAKAKLNLEQAERDNRELDAQIASANADREAARIDADNLLRDLRRYDSLKSGNAVSAQTLDNSRTNYQIAAKKLAAADAKIGQLQLQRGETGNNNLQLRLARNTLSDAELALSYTQVRAESAGVVTNLQLIPGDFSATGNPVMALVSDKPDIVADFREKSLRKVTPGSFALISFDRIPGKTFKAHVSEFDEGVSNGQYSANGSLASPDVTDRWVRDAQRMRIHLILDEGTNQLLPTGARATVQLLPGDNFVTHLLGKMQINLISEIHYVY</sequence>
<dbReference type="EMBL" id="CP136339">
    <property type="protein sequence ID" value="WOA52074.1"/>
    <property type="molecule type" value="Genomic_DNA"/>
</dbReference>
<dbReference type="InterPro" id="IPR050739">
    <property type="entry name" value="MFP"/>
</dbReference>
<dbReference type="Proteomes" id="UP001304423">
    <property type="component" value="Chromosome"/>
</dbReference>
<dbReference type="Gene3D" id="2.40.30.170">
    <property type="match status" value="1"/>
</dbReference>
<keyword evidence="3" id="KW-0812">Transmembrane</keyword>
<evidence type="ECO:0000256" key="3">
    <source>
        <dbReference type="SAM" id="Phobius"/>
    </source>
</evidence>
<feature type="coiled-coil region" evidence="2">
    <location>
        <begin position="84"/>
        <end position="125"/>
    </location>
</feature>
<keyword evidence="2" id="KW-0175">Coiled coil</keyword>
<keyword evidence="3" id="KW-0472">Membrane</keyword>
<evidence type="ECO:0000256" key="2">
    <source>
        <dbReference type="SAM" id="Coils"/>
    </source>
</evidence>
<dbReference type="AlphaFoldDB" id="A0AAX4EXB1"/>
<evidence type="ECO:0000259" key="4">
    <source>
        <dbReference type="Pfam" id="PF25917"/>
    </source>
</evidence>
<reference evidence="5" key="1">
    <citation type="submission" date="2023-10" db="EMBL/GenBank/DDBJ databases">
        <title>Clonality and diversity in the soft rot Dickeya solani phytopathogen.</title>
        <authorList>
            <person name="Pedron J."/>
            <person name="Van Gijsegem F."/>
            <person name="Portier P."/>
            <person name="Taghouti G."/>
        </authorList>
    </citation>
    <scope>NUCLEOTIDE SEQUENCE</scope>
    <source>
        <strain evidence="5">CFBP5647</strain>
    </source>
</reference>
<feature type="domain" description="Multidrug resistance protein MdtA-like barrel-sandwich hybrid" evidence="4">
    <location>
        <begin position="45"/>
        <end position="229"/>
    </location>
</feature>
<evidence type="ECO:0000256" key="1">
    <source>
        <dbReference type="ARBA" id="ARBA00009477"/>
    </source>
</evidence>
<organism evidence="5 6">
    <name type="scientific">Dickeya solani</name>
    <dbReference type="NCBI Taxonomy" id="1089444"/>
    <lineage>
        <taxon>Bacteria</taxon>
        <taxon>Pseudomonadati</taxon>
        <taxon>Pseudomonadota</taxon>
        <taxon>Gammaproteobacteria</taxon>
        <taxon>Enterobacterales</taxon>
        <taxon>Pectobacteriaceae</taxon>
        <taxon>Dickeya</taxon>
    </lineage>
</organism>